<name>A0A6P7GQP0_DIAVI</name>
<evidence type="ECO:0000256" key="6">
    <source>
        <dbReference type="ARBA" id="ARBA00022694"/>
    </source>
</evidence>
<comment type="similarity">
    <text evidence="3">Belongs to the eukaryotic/archaeal RNase P protein component 1 family.</text>
</comment>
<sequence length="227" mass="26393">MNRTDLKELLHSDLPNEIIQLPSVSTEDSLEYVKHFLSQNLPSSDSKNLTTDLKWNFLLEKHSLEKRKTGFKGKKSFLTRKQRKDLNLLKVPREGWDYVQLENLRDMWRSYMRENLDLNRMAPSCTDQDWNAFSVIVAKSELIGAEITVVRSKVPSLLRMKGTIALETKMTFQVVTAESKLKILIKADSVFEFQLDNIKFTVFGKYLMTKPSERSTKKIRSQMTPDL</sequence>
<dbReference type="AlphaFoldDB" id="A0A6P7GQP0"/>
<dbReference type="GO" id="GO:0030677">
    <property type="term" value="C:ribonuclease P complex"/>
    <property type="evidence" value="ECO:0007669"/>
    <property type="project" value="InterPro"/>
</dbReference>
<organism evidence="13">
    <name type="scientific">Diabrotica virgifera virgifera</name>
    <name type="common">western corn rootworm</name>
    <dbReference type="NCBI Taxonomy" id="50390"/>
    <lineage>
        <taxon>Eukaryota</taxon>
        <taxon>Metazoa</taxon>
        <taxon>Ecdysozoa</taxon>
        <taxon>Arthropoda</taxon>
        <taxon>Hexapoda</taxon>
        <taxon>Insecta</taxon>
        <taxon>Pterygota</taxon>
        <taxon>Neoptera</taxon>
        <taxon>Endopterygota</taxon>
        <taxon>Coleoptera</taxon>
        <taxon>Polyphaga</taxon>
        <taxon>Cucujiformia</taxon>
        <taxon>Chrysomeloidea</taxon>
        <taxon>Chrysomelidae</taxon>
        <taxon>Galerucinae</taxon>
        <taxon>Diabroticina</taxon>
        <taxon>Diabroticites</taxon>
        <taxon>Diabrotica</taxon>
    </lineage>
</organism>
<keyword evidence="5" id="KW-0963">Cytoplasm</keyword>
<dbReference type="Pfam" id="PF01868">
    <property type="entry name" value="RNase_P-MRP_p29"/>
    <property type="match status" value="1"/>
</dbReference>
<dbReference type="GO" id="GO:0016787">
    <property type="term" value="F:hydrolase activity"/>
    <property type="evidence" value="ECO:0007669"/>
    <property type="project" value="UniProtKB-KW"/>
</dbReference>
<dbReference type="SUPFAM" id="SSF101744">
    <property type="entry name" value="Rof/RNase P subunit-like"/>
    <property type="match status" value="1"/>
</dbReference>
<dbReference type="GO" id="GO:0033204">
    <property type="term" value="F:ribonuclease P RNA binding"/>
    <property type="evidence" value="ECO:0007669"/>
    <property type="project" value="InterPro"/>
</dbReference>
<proteinExistence type="inferred from homology"/>
<dbReference type="PANTHER" id="PTHR13348">
    <property type="entry name" value="RIBONUCLEASE P SUBUNIT P29"/>
    <property type="match status" value="1"/>
</dbReference>
<reference evidence="13" key="1">
    <citation type="submission" date="2025-04" db="UniProtKB">
        <authorList>
            <consortium name="RefSeq"/>
        </authorList>
    </citation>
    <scope>IDENTIFICATION</scope>
    <source>
        <tissue evidence="13">Whole insect</tissue>
    </source>
</reference>
<evidence type="ECO:0000313" key="13">
    <source>
        <dbReference type="RefSeq" id="XP_028148357.1"/>
    </source>
</evidence>
<reference evidence="11" key="2">
    <citation type="submission" date="2025-05" db="UniProtKB">
        <authorList>
            <consortium name="EnsemblMetazoa"/>
        </authorList>
    </citation>
    <scope>IDENTIFICATION</scope>
</reference>
<evidence type="ECO:0000256" key="4">
    <source>
        <dbReference type="ARBA" id="ARBA00016225"/>
    </source>
</evidence>
<evidence type="ECO:0000313" key="11">
    <source>
        <dbReference type="EnsemblMetazoa" id="XP_050503117.1"/>
    </source>
</evidence>
<keyword evidence="9" id="KW-0378">Hydrolase</keyword>
<dbReference type="InterPro" id="IPR023538">
    <property type="entry name" value="RNP1"/>
</dbReference>
<dbReference type="EnsemblMetazoa" id="XM_050647160.1">
    <property type="protein sequence ID" value="XP_050503117.1"/>
    <property type="gene ID" value="LOC126882296"/>
</dbReference>
<evidence type="ECO:0000256" key="1">
    <source>
        <dbReference type="ARBA" id="ARBA00002435"/>
    </source>
</evidence>
<evidence type="ECO:0000256" key="7">
    <source>
        <dbReference type="ARBA" id="ARBA00022722"/>
    </source>
</evidence>
<accession>A0A6P7GQP0</accession>
<dbReference type="GO" id="GO:0000172">
    <property type="term" value="C:ribonuclease MRP complex"/>
    <property type="evidence" value="ECO:0007669"/>
    <property type="project" value="InterPro"/>
</dbReference>
<keyword evidence="7" id="KW-0540">Nuclease</keyword>
<comment type="function">
    <text evidence="1">Component of ribonuclease P, a ribonucleoprotein complex that generates mature tRNA molecules by cleaving their 5'-ends.</text>
</comment>
<evidence type="ECO:0000313" key="12">
    <source>
        <dbReference type="Proteomes" id="UP001652700"/>
    </source>
</evidence>
<protein>
    <recommendedName>
        <fullName evidence="4">Ribonuclease P protein subunit p29</fullName>
    </recommendedName>
</protein>
<dbReference type="PANTHER" id="PTHR13348:SF0">
    <property type="entry name" value="RIBONUCLEASE P PROTEIN SUBUNIT P29"/>
    <property type="match status" value="1"/>
</dbReference>
<dbReference type="GO" id="GO:0001682">
    <property type="term" value="P:tRNA 5'-leader removal"/>
    <property type="evidence" value="ECO:0007669"/>
    <property type="project" value="InterPro"/>
</dbReference>
<keyword evidence="12" id="KW-1185">Reference proteome</keyword>
<dbReference type="RefSeq" id="XP_028148357.1">
    <property type="nucleotide sequence ID" value="XM_028292556.1"/>
</dbReference>
<dbReference type="InParanoid" id="A0A6P7GQP0"/>
<dbReference type="InterPro" id="IPR002730">
    <property type="entry name" value="Rpp29/RNP1"/>
</dbReference>
<dbReference type="GO" id="GO:0005634">
    <property type="term" value="C:nucleus"/>
    <property type="evidence" value="ECO:0007669"/>
    <property type="project" value="UniProtKB-SubCell"/>
</dbReference>
<dbReference type="Proteomes" id="UP001652700">
    <property type="component" value="Unplaced"/>
</dbReference>
<dbReference type="GO" id="GO:0006364">
    <property type="term" value="P:rRNA processing"/>
    <property type="evidence" value="ECO:0007669"/>
    <property type="project" value="TreeGrafter"/>
</dbReference>
<dbReference type="InterPro" id="IPR023534">
    <property type="entry name" value="Rof/RNase_P-like"/>
</dbReference>
<evidence type="ECO:0000256" key="9">
    <source>
        <dbReference type="ARBA" id="ARBA00022801"/>
    </source>
</evidence>
<dbReference type="SMART" id="SM00538">
    <property type="entry name" value="POP4"/>
    <property type="match status" value="1"/>
</dbReference>
<dbReference type="GO" id="GO:0004519">
    <property type="term" value="F:endonuclease activity"/>
    <property type="evidence" value="ECO:0007669"/>
    <property type="project" value="UniProtKB-KW"/>
</dbReference>
<evidence type="ECO:0000256" key="10">
    <source>
        <dbReference type="ARBA" id="ARBA00046486"/>
    </source>
</evidence>
<gene>
    <name evidence="13" type="primary">LOC114341741</name>
</gene>
<dbReference type="FunCoup" id="A0A6P7GQP0">
    <property type="interactions" value="845"/>
</dbReference>
<evidence type="ECO:0000256" key="8">
    <source>
        <dbReference type="ARBA" id="ARBA00022759"/>
    </source>
</evidence>
<dbReference type="InterPro" id="IPR016848">
    <property type="entry name" value="RNase_P/MRP_Rpp29-subunit"/>
</dbReference>
<evidence type="ECO:0000256" key="3">
    <source>
        <dbReference type="ARBA" id="ARBA00006181"/>
    </source>
</evidence>
<dbReference type="OrthoDB" id="124041at2759"/>
<keyword evidence="6" id="KW-0819">tRNA processing</keyword>
<evidence type="ECO:0000256" key="2">
    <source>
        <dbReference type="ARBA" id="ARBA00004123"/>
    </source>
</evidence>
<evidence type="ECO:0000256" key="5">
    <source>
        <dbReference type="ARBA" id="ARBA00022490"/>
    </source>
</evidence>
<keyword evidence="8" id="KW-0255">Endonuclease</keyword>
<dbReference type="Gene3D" id="2.30.30.210">
    <property type="entry name" value="Ribonuclease P/MRP, subunit p29"/>
    <property type="match status" value="1"/>
</dbReference>
<dbReference type="HAMAP" id="MF_00754">
    <property type="entry name" value="RNase_P_1"/>
    <property type="match status" value="1"/>
</dbReference>
<comment type="subunit">
    <text evidence="10">Component of nuclear RNase P and RNase MRP ribonucleoproteins. RNase P consists of a catalytic RNA moiety and 10 different protein chains; POP1, POP4, POP5, POP7, RPP14, RPP21, RPP25, RPP30, RPP38 and RPP40. Within the RNase P complex, POP1, POP7 and RPP25 form the 'finger' subcomplex, POP5, RPP14, RPP40 and homodimeric RPP30 form the 'palm' subcomplex, and RPP21, POP4 and RPP38 form the 'wrist' subcomplex. All subunits of the RNase P complex interact with the catalytic RNA. Several subunits of RNase P are also part of the RNase MRP complex. RNase MRP consists of a catalytic RNA moiety and about 8 protein subunits; POP1, POP7, RPP25, RPP30, RPP38, RPP40 and possibly also POP4 and POP5.</text>
</comment>
<comment type="subcellular location">
    <subcellularLocation>
        <location evidence="2">Nucleus</location>
    </subcellularLocation>
</comment>
<dbReference type="InterPro" id="IPR036980">
    <property type="entry name" value="RNase_P/MRP_Rpp29_sf"/>
</dbReference>